<dbReference type="Proteomes" id="UP001595593">
    <property type="component" value="Unassembled WGS sequence"/>
</dbReference>
<keyword evidence="1" id="KW-1133">Transmembrane helix</keyword>
<keyword evidence="1" id="KW-0472">Membrane</keyword>
<evidence type="ECO:0000313" key="3">
    <source>
        <dbReference type="Proteomes" id="UP001595593"/>
    </source>
</evidence>
<gene>
    <name evidence="2" type="ORF">ACFOD4_02400</name>
</gene>
<reference evidence="3" key="1">
    <citation type="journal article" date="2019" name="Int. J. Syst. Evol. Microbiol.">
        <title>The Global Catalogue of Microorganisms (GCM) 10K type strain sequencing project: providing services to taxonomists for standard genome sequencing and annotation.</title>
        <authorList>
            <consortium name="The Broad Institute Genomics Platform"/>
            <consortium name="The Broad Institute Genome Sequencing Center for Infectious Disease"/>
            <person name="Wu L."/>
            <person name="Ma J."/>
        </authorList>
    </citation>
    <scope>NUCLEOTIDE SEQUENCE [LARGE SCALE GENOMIC DNA]</scope>
    <source>
        <strain evidence="3">KCTC 52094</strain>
    </source>
</reference>
<dbReference type="InterPro" id="IPR019099">
    <property type="entry name" value="Uncharacterised_PGPGW_TM"/>
</dbReference>
<sequence length="92" mass="10816">MNAPSWKRRALGFSLLFLGVLGLVLPVLQGGLLLALGLFVLRDQYAWSRRWLGWLHKRWPAPVDGLATLERKLLLRCREWGVRLRRLLSWRR</sequence>
<comment type="caution">
    <text evidence="2">The sequence shown here is derived from an EMBL/GenBank/DDBJ whole genome shotgun (WGS) entry which is preliminary data.</text>
</comment>
<name>A0ABV7FW66_9PROT</name>
<organism evidence="2 3">
    <name type="scientific">Teichococcus globiformis</name>
    <dbReference type="NCBI Taxonomy" id="2307229"/>
    <lineage>
        <taxon>Bacteria</taxon>
        <taxon>Pseudomonadati</taxon>
        <taxon>Pseudomonadota</taxon>
        <taxon>Alphaproteobacteria</taxon>
        <taxon>Acetobacterales</taxon>
        <taxon>Roseomonadaceae</taxon>
        <taxon>Roseomonas</taxon>
    </lineage>
</organism>
<dbReference type="Pfam" id="PF09656">
    <property type="entry name" value="PGPGW"/>
    <property type="match status" value="1"/>
</dbReference>
<evidence type="ECO:0000313" key="2">
    <source>
        <dbReference type="EMBL" id="MFC3123898.1"/>
    </source>
</evidence>
<keyword evidence="1" id="KW-0812">Transmembrane</keyword>
<accession>A0ABV7FW66</accession>
<evidence type="ECO:0000256" key="1">
    <source>
        <dbReference type="SAM" id="Phobius"/>
    </source>
</evidence>
<dbReference type="EMBL" id="JBHRTN010000004">
    <property type="protein sequence ID" value="MFC3123898.1"/>
    <property type="molecule type" value="Genomic_DNA"/>
</dbReference>
<dbReference type="RefSeq" id="WP_379593232.1">
    <property type="nucleotide sequence ID" value="NZ_JBHRTN010000004.1"/>
</dbReference>
<keyword evidence="3" id="KW-1185">Reference proteome</keyword>
<proteinExistence type="predicted"/>
<feature type="transmembrane region" description="Helical" evidence="1">
    <location>
        <begin position="12"/>
        <end position="41"/>
    </location>
</feature>
<protein>
    <submittedName>
        <fullName evidence="2">PGPGW domain-containing protein</fullName>
    </submittedName>
</protein>